<reference evidence="2 3" key="1">
    <citation type="submission" date="2023-07" db="EMBL/GenBank/DDBJ databases">
        <title>Functional and genomic diversity of the sorghum phyllosphere microbiome.</title>
        <authorList>
            <person name="Shade A."/>
        </authorList>
    </citation>
    <scope>NUCLEOTIDE SEQUENCE [LARGE SCALE GENOMIC DNA]</scope>
    <source>
        <strain evidence="2 3">SORGH_AS_0887</strain>
    </source>
</reference>
<dbReference type="InterPro" id="IPR011856">
    <property type="entry name" value="tRNA_endonuc-like_dom_sf"/>
</dbReference>
<protein>
    <submittedName>
        <fullName evidence="2">Restriction system protein</fullName>
    </submittedName>
</protein>
<dbReference type="Proteomes" id="UP001233360">
    <property type="component" value="Unassembled WGS sequence"/>
</dbReference>
<sequence length="329" mass="37696">MKFLMVRSPISIVEKDFIGHGRAKVDFSEYENVSQVIDEINKIYPEGIGRKKNSVKRFFNLKKGDIVLVPIPNAITLGVVNGKKYFDSNEIKNKACNLISVNFFRTNEGRIVRIPRKSLTQGLESRLRLRQSNADLTEFKDEIIRIIESIKINGAYKQETYILERVAEEEDKFKHDLLASITSGTTWLSTGGNGLEKLIKELLIIEGYTANIQSKRQTSNISDIDILARRTDRFSESNLMIQVKHHSNISSSHGLTQLIAFNDFEDIDYQKWFITTANVSEETLERALQNNIKVMIGSEFVDWLYQHIDDLSKVTKQQLGIIEIPLLLK</sequence>
<accession>A0ABU0UTC4</accession>
<dbReference type="Pfam" id="PF04471">
    <property type="entry name" value="Mrr_cat"/>
    <property type="match status" value="1"/>
</dbReference>
<dbReference type="RefSeq" id="WP_307002161.1">
    <property type="nucleotide sequence ID" value="NZ_JAUTBK010000002.1"/>
</dbReference>
<gene>
    <name evidence="2" type="ORF">QE380_000727</name>
</gene>
<dbReference type="Gene3D" id="3.40.1350.10">
    <property type="match status" value="1"/>
</dbReference>
<comment type="caution">
    <text evidence="2">The sequence shown here is derived from an EMBL/GenBank/DDBJ whole genome shotgun (WGS) entry which is preliminary data.</text>
</comment>
<proteinExistence type="predicted"/>
<organism evidence="2 3">
    <name type="scientific">Acinetobacter baylyi</name>
    <dbReference type="NCBI Taxonomy" id="202950"/>
    <lineage>
        <taxon>Bacteria</taxon>
        <taxon>Pseudomonadati</taxon>
        <taxon>Pseudomonadota</taxon>
        <taxon>Gammaproteobacteria</taxon>
        <taxon>Moraxellales</taxon>
        <taxon>Moraxellaceae</taxon>
        <taxon>Acinetobacter</taxon>
    </lineage>
</organism>
<name>A0ABU0UTC4_ACIBI</name>
<evidence type="ECO:0000313" key="2">
    <source>
        <dbReference type="EMBL" id="MDQ1207804.1"/>
    </source>
</evidence>
<evidence type="ECO:0000259" key="1">
    <source>
        <dbReference type="Pfam" id="PF04471"/>
    </source>
</evidence>
<dbReference type="InterPro" id="IPR007560">
    <property type="entry name" value="Restrct_endonuc_IV_Mrr"/>
</dbReference>
<keyword evidence="3" id="KW-1185">Reference proteome</keyword>
<dbReference type="EMBL" id="JAUTBK010000002">
    <property type="protein sequence ID" value="MDQ1207804.1"/>
    <property type="molecule type" value="Genomic_DNA"/>
</dbReference>
<dbReference type="SUPFAM" id="SSF52980">
    <property type="entry name" value="Restriction endonuclease-like"/>
    <property type="match status" value="1"/>
</dbReference>
<evidence type="ECO:0000313" key="3">
    <source>
        <dbReference type="Proteomes" id="UP001233360"/>
    </source>
</evidence>
<feature type="domain" description="Restriction endonuclease type IV Mrr" evidence="1">
    <location>
        <begin position="192"/>
        <end position="304"/>
    </location>
</feature>
<dbReference type="InterPro" id="IPR011335">
    <property type="entry name" value="Restrct_endonuc-II-like"/>
</dbReference>